<evidence type="ECO:0000313" key="3">
    <source>
        <dbReference type="Proteomes" id="UP001381693"/>
    </source>
</evidence>
<evidence type="ECO:0000256" key="1">
    <source>
        <dbReference type="SAM" id="MobiDB-lite"/>
    </source>
</evidence>
<reference evidence="2 3" key="1">
    <citation type="submission" date="2023-11" db="EMBL/GenBank/DDBJ databases">
        <title>Halocaridina rubra genome assembly.</title>
        <authorList>
            <person name="Smith C."/>
        </authorList>
    </citation>
    <scope>NUCLEOTIDE SEQUENCE [LARGE SCALE GENOMIC DNA]</scope>
    <source>
        <strain evidence="2">EP-1</strain>
        <tissue evidence="2">Whole</tissue>
    </source>
</reference>
<gene>
    <name evidence="2" type="ORF">SK128_007291</name>
</gene>
<accession>A0AAN8XX15</accession>
<protein>
    <submittedName>
        <fullName evidence="2">Uncharacterized protein</fullName>
    </submittedName>
</protein>
<comment type="caution">
    <text evidence="2">The sequence shown here is derived from an EMBL/GenBank/DDBJ whole genome shotgun (WGS) entry which is preliminary data.</text>
</comment>
<sequence length="169" mass="17697">MSPPSEGVRGDVGVNVVCGNFFHHDFCESPTCFSDDDVDDPDYVGDVGDYIDSDAMHSEGDTSLVQGGDGGGDSGGGGGGDSCIGGGDVSCGSHEKKGADKRKVSRSPSLLRRRILPCTVSHLVYARCSSAKTLLKTFSHVVKTWSKLDRAKTTCRYGSCSPSESNPAL</sequence>
<feature type="compositionally biased region" description="Gly residues" evidence="1">
    <location>
        <begin position="67"/>
        <end position="81"/>
    </location>
</feature>
<keyword evidence="3" id="KW-1185">Reference proteome</keyword>
<organism evidence="2 3">
    <name type="scientific">Halocaridina rubra</name>
    <name type="common">Hawaiian red shrimp</name>
    <dbReference type="NCBI Taxonomy" id="373956"/>
    <lineage>
        <taxon>Eukaryota</taxon>
        <taxon>Metazoa</taxon>
        <taxon>Ecdysozoa</taxon>
        <taxon>Arthropoda</taxon>
        <taxon>Crustacea</taxon>
        <taxon>Multicrustacea</taxon>
        <taxon>Malacostraca</taxon>
        <taxon>Eumalacostraca</taxon>
        <taxon>Eucarida</taxon>
        <taxon>Decapoda</taxon>
        <taxon>Pleocyemata</taxon>
        <taxon>Caridea</taxon>
        <taxon>Atyoidea</taxon>
        <taxon>Atyidae</taxon>
        <taxon>Halocaridina</taxon>
    </lineage>
</organism>
<dbReference type="AlphaFoldDB" id="A0AAN8XX15"/>
<name>A0AAN8XX15_HALRR</name>
<dbReference type="Proteomes" id="UP001381693">
    <property type="component" value="Unassembled WGS sequence"/>
</dbReference>
<proteinExistence type="predicted"/>
<feature type="region of interest" description="Disordered" evidence="1">
    <location>
        <begin position="49"/>
        <end position="81"/>
    </location>
</feature>
<dbReference type="EMBL" id="JAXCGZ010000276">
    <property type="protein sequence ID" value="KAK7086255.1"/>
    <property type="molecule type" value="Genomic_DNA"/>
</dbReference>
<feature type="non-terminal residue" evidence="2">
    <location>
        <position position="169"/>
    </location>
</feature>
<evidence type="ECO:0000313" key="2">
    <source>
        <dbReference type="EMBL" id="KAK7086255.1"/>
    </source>
</evidence>